<reference evidence="1" key="1">
    <citation type="submission" date="2019-08" db="EMBL/GenBank/DDBJ databases">
        <authorList>
            <person name="Kucharzyk K."/>
            <person name="Murdoch R.W."/>
            <person name="Higgins S."/>
            <person name="Loffler F."/>
        </authorList>
    </citation>
    <scope>NUCLEOTIDE SEQUENCE</scope>
</reference>
<dbReference type="EMBL" id="VSSQ01000008">
    <property type="protein sequence ID" value="MPL58967.1"/>
    <property type="molecule type" value="Genomic_DNA"/>
</dbReference>
<dbReference type="AlphaFoldDB" id="A0A644SXJ3"/>
<protein>
    <submittedName>
        <fullName evidence="1">Uncharacterized protein</fullName>
    </submittedName>
</protein>
<evidence type="ECO:0000313" key="1">
    <source>
        <dbReference type="EMBL" id="MPL58967.1"/>
    </source>
</evidence>
<comment type="caution">
    <text evidence="1">The sequence shown here is derived from an EMBL/GenBank/DDBJ whole genome shotgun (WGS) entry which is preliminary data.</text>
</comment>
<name>A0A644SXJ3_9ZZZZ</name>
<gene>
    <name evidence="1" type="ORF">SDC9_04513</name>
</gene>
<sequence>MGQMELHLGQPRAEPLELLLGFFDIVEGNAANRNFQETLDILLGHRAADLPIIGRQAFPDGLEDRFLGFLGFDPLVDPLFDEDALQGAGVDFVQQLALFYLQLPAQDAQEGGAVVADYLGSAGHHGLAVLDDQAVDRNALFALGERVKGVDDLLGVDAPLESDFDLHLIGGVVRNRGDLQLSRAGGVLHAGDEAFGGGGKGYFPDDDLLGIRGVQAGPHPYLSVPVPVFRQIHRAPGEKVGKDFELFALKTGDFGLYHLHRIVGQDLGAHAYGDALGPGEKDHREFGGEKQGFPVAPVIGIGVVGDLGIIENILGEGGSLAFDIPAGGGFVAGENVAEISLLVHEKLFVGQDHQGRADGLVAVGVVLHAMPDDIGHLVELAVVHFEEGVQNAPLDRLKPVLQIGDSPVLDDVGSVVEEVVVEDFLYVGHCPLLKLRHQVLHYEIPALRRVLAHEEAQEFRNSRKNLDIHLDDPHVQADEAAELLGTYLAQALEAGHFRGDAQGLYSLVPFPGVVAIPGFLLGPHPEQGSFKDEHPPLGDQFLEIGEEESQKQISDMEAVIVGVGGDDDLGVAQVFHLVLYPQGHHEVVQLLVLVDGALALAVHVLHLAPQGKDSLGVDVPGGNHGAGGGLALGEKDHGKLPPGAVAQVELAVPQIGDLEFDLPGRFLGFLLDHVEFGAQLFAGHDFFLKFLGGGRVLAQKLVHPPLHLLEYPGTDLRVAQLVLGLALEKRILELYGHRGGHALPHVLALPGSLEIFVDRLIEALPEGREMGAAVGGELAVHEGKVFLPVIVGVGEGELDAIAPVPPQIVEGDLPHFGGEKIHESLVSLVLGAVEHDAEPGVEAGVGPHPFFQELHGVFVFRKNLGVGGEFHQKSVFLPARGIFPGVFKLAPLEIGFEEPPIPVGDDPEAGGKGVHRLGAHPVQAHGELEHLVVVLGARIDGGDAVDDLAQGNAPAVVPDPDRAVLYGHQDFVARSHDELVHRVVDHFLYQNVDAVVGVGAVPQPPDVHTRPEPYMLEGGKRLYFRFVVD</sequence>
<proteinExistence type="predicted"/>
<organism evidence="1">
    <name type="scientific">bioreactor metagenome</name>
    <dbReference type="NCBI Taxonomy" id="1076179"/>
    <lineage>
        <taxon>unclassified sequences</taxon>
        <taxon>metagenomes</taxon>
        <taxon>ecological metagenomes</taxon>
    </lineage>
</organism>
<accession>A0A644SXJ3</accession>